<dbReference type="InParanoid" id="M4E5V2"/>
<evidence type="ECO:0000256" key="1">
    <source>
        <dbReference type="PIRSR" id="PIRSR600101-2"/>
    </source>
</evidence>
<protein>
    <submittedName>
        <fullName evidence="2">Uncharacterized protein</fullName>
    </submittedName>
</protein>
<evidence type="ECO:0000313" key="3">
    <source>
        <dbReference type="Proteomes" id="UP000011750"/>
    </source>
</evidence>
<dbReference type="GO" id="GO:0036374">
    <property type="term" value="F:glutathione hydrolase activity"/>
    <property type="evidence" value="ECO:0007669"/>
    <property type="project" value="InterPro"/>
</dbReference>
<reference evidence="2 3" key="1">
    <citation type="journal article" date="2011" name="Nat. Genet.">
        <title>The genome of the mesopolyploid crop species Brassica rapa.</title>
        <authorList>
            <consortium name="Brassica rapa Genome Sequencing Project Consortium"/>
            <person name="Wang X."/>
            <person name="Wang H."/>
            <person name="Wang J."/>
            <person name="Sun R."/>
            <person name="Wu J."/>
            <person name="Liu S."/>
            <person name="Bai Y."/>
            <person name="Mun J.H."/>
            <person name="Bancroft I."/>
            <person name="Cheng F."/>
            <person name="Huang S."/>
            <person name="Li X."/>
            <person name="Hua W."/>
            <person name="Wang J."/>
            <person name="Wang X."/>
            <person name="Freeling M."/>
            <person name="Pires J.C."/>
            <person name="Paterson A.H."/>
            <person name="Chalhoub B."/>
            <person name="Wang B."/>
            <person name="Hayward A."/>
            <person name="Sharpe A.G."/>
            <person name="Park B.S."/>
            <person name="Weisshaar B."/>
            <person name="Liu B."/>
            <person name="Li B."/>
            <person name="Liu B."/>
            <person name="Tong C."/>
            <person name="Song C."/>
            <person name="Duran C."/>
            <person name="Peng C."/>
            <person name="Geng C."/>
            <person name="Koh C."/>
            <person name="Lin C."/>
            <person name="Edwards D."/>
            <person name="Mu D."/>
            <person name="Shen D."/>
            <person name="Soumpourou E."/>
            <person name="Li F."/>
            <person name="Fraser F."/>
            <person name="Conant G."/>
            <person name="Lassalle G."/>
            <person name="King G.J."/>
            <person name="Bonnema G."/>
            <person name="Tang H."/>
            <person name="Wang H."/>
            <person name="Belcram H."/>
            <person name="Zhou H."/>
            <person name="Hirakawa H."/>
            <person name="Abe H."/>
            <person name="Guo H."/>
            <person name="Wang H."/>
            <person name="Jin H."/>
            <person name="Parkin I.A."/>
            <person name="Batley J."/>
            <person name="Kim J.S."/>
            <person name="Just J."/>
            <person name="Li J."/>
            <person name="Xu J."/>
            <person name="Deng J."/>
            <person name="Kim J.A."/>
            <person name="Li J."/>
            <person name="Yu J."/>
            <person name="Meng J."/>
            <person name="Wang J."/>
            <person name="Min J."/>
            <person name="Poulain J."/>
            <person name="Wang J."/>
            <person name="Hatakeyama K."/>
            <person name="Wu K."/>
            <person name="Wang L."/>
            <person name="Fang L."/>
            <person name="Trick M."/>
            <person name="Links M.G."/>
            <person name="Zhao M."/>
            <person name="Jin M."/>
            <person name="Ramchiary N."/>
            <person name="Drou N."/>
            <person name="Berkman P.J."/>
            <person name="Cai Q."/>
            <person name="Huang Q."/>
            <person name="Li R."/>
            <person name="Tabata S."/>
            <person name="Cheng S."/>
            <person name="Zhang S."/>
            <person name="Zhang S."/>
            <person name="Huang S."/>
            <person name="Sato S."/>
            <person name="Sun S."/>
            <person name="Kwon S.J."/>
            <person name="Choi S.R."/>
            <person name="Lee T.H."/>
            <person name="Fan W."/>
            <person name="Zhao X."/>
            <person name="Tan X."/>
            <person name="Xu X."/>
            <person name="Wang Y."/>
            <person name="Qiu Y."/>
            <person name="Yin Y."/>
            <person name="Li Y."/>
            <person name="Du Y."/>
            <person name="Liao Y."/>
            <person name="Lim Y."/>
            <person name="Narusaka Y."/>
            <person name="Wang Y."/>
            <person name="Wang Z."/>
            <person name="Li Z."/>
            <person name="Wang Z."/>
            <person name="Xiong Z."/>
            <person name="Zhang Z."/>
        </authorList>
    </citation>
    <scope>NUCLEOTIDE SEQUENCE [LARGE SCALE GENOMIC DNA]</scope>
    <source>
        <strain evidence="2 3">cv. Chiifu-401-42</strain>
    </source>
</reference>
<dbReference type="Proteomes" id="UP000011750">
    <property type="component" value="Chromosome A03"/>
</dbReference>
<accession>M4E5V2</accession>
<dbReference type="SUPFAM" id="SSF56235">
    <property type="entry name" value="N-terminal nucleophile aminohydrolases (Ntn hydrolases)"/>
    <property type="match status" value="1"/>
</dbReference>
<dbReference type="OMA" id="YLIWRES"/>
<dbReference type="InterPro" id="IPR000101">
    <property type="entry name" value="GGT_peptidase"/>
</dbReference>
<dbReference type="STRING" id="51351.M4E5V2"/>
<organism evidence="2 3">
    <name type="scientific">Brassica campestris</name>
    <name type="common">Field mustard</name>
    <dbReference type="NCBI Taxonomy" id="3711"/>
    <lineage>
        <taxon>Eukaryota</taxon>
        <taxon>Viridiplantae</taxon>
        <taxon>Streptophyta</taxon>
        <taxon>Embryophyta</taxon>
        <taxon>Tracheophyta</taxon>
        <taxon>Spermatophyta</taxon>
        <taxon>Magnoliopsida</taxon>
        <taxon>eudicotyledons</taxon>
        <taxon>Gunneridae</taxon>
        <taxon>Pentapetalae</taxon>
        <taxon>rosids</taxon>
        <taxon>malvids</taxon>
        <taxon>Brassicales</taxon>
        <taxon>Brassicaceae</taxon>
        <taxon>Brassiceae</taxon>
        <taxon>Brassica</taxon>
    </lineage>
</organism>
<evidence type="ECO:0000313" key="2">
    <source>
        <dbReference type="EnsemblPlants" id="Bra024156.1-P"/>
    </source>
</evidence>
<reference evidence="2" key="3">
    <citation type="submission" date="2023-03" db="UniProtKB">
        <authorList>
            <consortium name="EnsemblPlants"/>
        </authorList>
    </citation>
    <scope>IDENTIFICATION</scope>
    <source>
        <strain evidence="2">cv. Chiifu-401-42</strain>
    </source>
</reference>
<dbReference type="EnsemblPlants" id="Bra024156.1">
    <property type="protein sequence ID" value="Bra024156.1-P"/>
    <property type="gene ID" value="Bra024156"/>
</dbReference>
<dbReference type="InterPro" id="IPR029055">
    <property type="entry name" value="Ntn_hydrolases_N"/>
</dbReference>
<dbReference type="eggNOG" id="KOG2410">
    <property type="taxonomic scope" value="Eukaryota"/>
</dbReference>
<dbReference type="Pfam" id="PF01019">
    <property type="entry name" value="G_glu_transpept"/>
    <property type="match status" value="1"/>
</dbReference>
<proteinExistence type="predicted"/>
<dbReference type="PANTHER" id="PTHR11686:SF59">
    <property type="entry name" value="GLUTATHIONE HYDROLASE"/>
    <property type="match status" value="1"/>
</dbReference>
<dbReference type="GO" id="GO:0006751">
    <property type="term" value="P:glutathione catabolic process"/>
    <property type="evidence" value="ECO:0007669"/>
    <property type="project" value="InterPro"/>
</dbReference>
<feature type="binding site" evidence="1">
    <location>
        <position position="129"/>
    </location>
    <ligand>
        <name>L-glutamate</name>
        <dbReference type="ChEBI" id="CHEBI:29985"/>
    </ligand>
</feature>
<dbReference type="HOGENOM" id="CLU_1847939_0_0_1"/>
<dbReference type="PANTHER" id="PTHR11686">
    <property type="entry name" value="GAMMA GLUTAMYL TRANSPEPTIDASE"/>
    <property type="match status" value="1"/>
</dbReference>
<keyword evidence="3" id="KW-1185">Reference proteome</keyword>
<dbReference type="AlphaFoldDB" id="M4E5V2"/>
<dbReference type="Gramene" id="Bra024156.1">
    <property type="protein sequence ID" value="Bra024156.1-P"/>
    <property type="gene ID" value="Bra024156"/>
</dbReference>
<sequence>MGPAKLQDPHLDVEENITMIQEYLIWRESDINKSIVLSRHFPGQETETKSSGKMAVVTSEKGVLAADHETCSEIGADVLRRLGGTAVDAAVAVAFSLGVTNPSSSGIGGGSLMVVGSSASSVATAYDMRNRSIGCFTGS</sequence>
<reference evidence="2 3" key="2">
    <citation type="journal article" date="2018" name="Hortic Res">
        <title>Improved Brassica rapa reference genome by single-molecule sequencing and chromosome conformation capture technologies.</title>
        <authorList>
            <person name="Zhang L."/>
            <person name="Cai X."/>
            <person name="Wu J."/>
            <person name="Liu M."/>
            <person name="Grob S."/>
            <person name="Cheng F."/>
            <person name="Liang J."/>
            <person name="Cai C."/>
            <person name="Liu Z."/>
            <person name="Liu B."/>
            <person name="Wang F."/>
            <person name="Li S."/>
            <person name="Liu F."/>
            <person name="Li X."/>
            <person name="Cheng L."/>
            <person name="Yang W."/>
            <person name="Li M.H."/>
            <person name="Grossniklaus U."/>
            <person name="Zheng H."/>
            <person name="Wang X."/>
        </authorList>
    </citation>
    <scope>NUCLEOTIDE SEQUENCE [LARGE SCALE GENOMIC DNA]</scope>
    <source>
        <strain evidence="2 3">cv. Chiifu-401-42</strain>
    </source>
</reference>
<dbReference type="SMR" id="M4E5V2"/>
<name>M4E5V2_BRACM</name>